<dbReference type="InParanoid" id="A0A0D2A7E6"/>
<dbReference type="Pfam" id="PF07690">
    <property type="entry name" value="MFS_1"/>
    <property type="match status" value="1"/>
</dbReference>
<keyword evidence="3 7" id="KW-0812">Transmembrane</keyword>
<keyword evidence="2" id="KW-0813">Transport</keyword>
<keyword evidence="4 7" id="KW-1133">Transmembrane helix</keyword>
<sequence length="508" mass="55434">MARRASIIDEQTPLLASTAQDPSNQINEVEVIEESAYAGSVHVNGSSKPGDNEDKPLPMGQILVLCISRIVDPVSFFCIFPFLPKMVEKMNVPEADVGFYTGLIESLSSVMQVLTMILWGKAADRYGRKPVLVISNFACAIFTTLFGTSRSIWQLILFRCLSGSFTGSILAVRAMFHELSTPKTEARAFSYFAFTGNLGIFLGPAIGSLARPAEQYPDVFGNIQFFHDWPYVLPCAISGALGLIGAISASLFLKETLDRSSLPKTGDKPKMSTWQLVSSRGVPKVLLVFVWAAMLGFAFTAICPVYFYEPVHLGGFGFSERFISLFISLNGIAQALWLLVAFPPLHKRFGTKALLQGCGLFWGPFMLFFPLNNWLRRNGWDTIFWIIAPINQSLGSGVAIAFTACQLAVNEAAPSPDLLGTLNGVALTMQSAVRAVTPSLFSSIYAVGVRRHILGGQLGMLVLAALATAFFFISSLLPTKYEKISERRHHDEEQANGSAPVLNESNGD</sequence>
<dbReference type="PANTHER" id="PTHR23504:SF3">
    <property type="entry name" value="MAJOR FACILITATOR SUPERFAMILY (MFS) PROFILE DOMAIN-CONTAINING PROTEIN"/>
    <property type="match status" value="1"/>
</dbReference>
<dbReference type="Gene3D" id="1.20.1250.20">
    <property type="entry name" value="MFS general substrate transporter like domains"/>
    <property type="match status" value="1"/>
</dbReference>
<dbReference type="InterPro" id="IPR001958">
    <property type="entry name" value="Tet-R_TetA/multi-R_MdtG-like"/>
</dbReference>
<dbReference type="AlphaFoldDB" id="A0A0D2A7E6"/>
<evidence type="ECO:0000256" key="3">
    <source>
        <dbReference type="ARBA" id="ARBA00022692"/>
    </source>
</evidence>
<feature type="transmembrane region" description="Helical" evidence="7">
    <location>
        <begin position="98"/>
        <end position="119"/>
    </location>
</feature>
<evidence type="ECO:0000256" key="2">
    <source>
        <dbReference type="ARBA" id="ARBA00022448"/>
    </source>
</evidence>
<evidence type="ECO:0000313" key="10">
    <source>
        <dbReference type="Proteomes" id="UP000053259"/>
    </source>
</evidence>
<gene>
    <name evidence="9" type="ORF">PV09_06110</name>
</gene>
<organism evidence="9 10">
    <name type="scientific">Verruconis gallopava</name>
    <dbReference type="NCBI Taxonomy" id="253628"/>
    <lineage>
        <taxon>Eukaryota</taxon>
        <taxon>Fungi</taxon>
        <taxon>Dikarya</taxon>
        <taxon>Ascomycota</taxon>
        <taxon>Pezizomycotina</taxon>
        <taxon>Dothideomycetes</taxon>
        <taxon>Pleosporomycetidae</taxon>
        <taxon>Venturiales</taxon>
        <taxon>Sympoventuriaceae</taxon>
        <taxon>Verruconis</taxon>
    </lineage>
</organism>
<dbReference type="InterPro" id="IPR020846">
    <property type="entry name" value="MFS_dom"/>
</dbReference>
<evidence type="ECO:0000256" key="6">
    <source>
        <dbReference type="SAM" id="MobiDB-lite"/>
    </source>
</evidence>
<accession>A0A0D2A7E6</accession>
<feature type="transmembrane region" description="Helical" evidence="7">
    <location>
        <begin position="458"/>
        <end position="478"/>
    </location>
</feature>
<feature type="region of interest" description="Disordered" evidence="6">
    <location>
        <begin position="487"/>
        <end position="508"/>
    </location>
</feature>
<dbReference type="PANTHER" id="PTHR23504">
    <property type="entry name" value="MAJOR FACILITATOR SUPERFAMILY DOMAIN-CONTAINING PROTEIN 10"/>
    <property type="match status" value="1"/>
</dbReference>
<comment type="subcellular location">
    <subcellularLocation>
        <location evidence="1">Membrane</location>
        <topology evidence="1">Multi-pass membrane protein</topology>
    </subcellularLocation>
</comment>
<evidence type="ECO:0000313" key="9">
    <source>
        <dbReference type="EMBL" id="KIW02673.1"/>
    </source>
</evidence>
<feature type="domain" description="Major facilitator superfamily (MFS) profile" evidence="8">
    <location>
        <begin position="61"/>
        <end position="482"/>
    </location>
</feature>
<evidence type="ECO:0000256" key="7">
    <source>
        <dbReference type="SAM" id="Phobius"/>
    </source>
</evidence>
<dbReference type="EMBL" id="KN847548">
    <property type="protein sequence ID" value="KIW02673.1"/>
    <property type="molecule type" value="Genomic_DNA"/>
</dbReference>
<feature type="transmembrane region" description="Helical" evidence="7">
    <location>
        <begin position="353"/>
        <end position="371"/>
    </location>
</feature>
<dbReference type="CDD" id="cd17330">
    <property type="entry name" value="MFS_SLC46_TetA_like"/>
    <property type="match status" value="1"/>
</dbReference>
<reference evidence="9 10" key="1">
    <citation type="submission" date="2015-01" db="EMBL/GenBank/DDBJ databases">
        <title>The Genome Sequence of Ochroconis gallopava CBS43764.</title>
        <authorList>
            <consortium name="The Broad Institute Genomics Platform"/>
            <person name="Cuomo C."/>
            <person name="de Hoog S."/>
            <person name="Gorbushina A."/>
            <person name="Stielow B."/>
            <person name="Teixiera M."/>
            <person name="Abouelleil A."/>
            <person name="Chapman S.B."/>
            <person name="Priest M."/>
            <person name="Young S.K."/>
            <person name="Wortman J."/>
            <person name="Nusbaum C."/>
            <person name="Birren B."/>
        </authorList>
    </citation>
    <scope>NUCLEOTIDE SEQUENCE [LARGE SCALE GENOMIC DNA]</scope>
    <source>
        <strain evidence="9 10">CBS 43764</strain>
    </source>
</reference>
<dbReference type="VEuPathDB" id="FungiDB:PV09_06110"/>
<feature type="transmembrane region" description="Helical" evidence="7">
    <location>
        <begin position="383"/>
        <end position="409"/>
    </location>
</feature>
<keyword evidence="5 7" id="KW-0472">Membrane</keyword>
<dbReference type="SUPFAM" id="SSF103473">
    <property type="entry name" value="MFS general substrate transporter"/>
    <property type="match status" value="1"/>
</dbReference>
<dbReference type="InterPro" id="IPR036259">
    <property type="entry name" value="MFS_trans_sf"/>
</dbReference>
<dbReference type="HOGENOM" id="CLU_001265_54_6_1"/>
<feature type="transmembrane region" description="Helical" evidence="7">
    <location>
        <begin position="285"/>
        <end position="307"/>
    </location>
</feature>
<dbReference type="GO" id="GO:0022857">
    <property type="term" value="F:transmembrane transporter activity"/>
    <property type="evidence" value="ECO:0007669"/>
    <property type="project" value="InterPro"/>
</dbReference>
<proteinExistence type="predicted"/>
<dbReference type="Proteomes" id="UP000053259">
    <property type="component" value="Unassembled WGS sequence"/>
</dbReference>
<feature type="transmembrane region" description="Helical" evidence="7">
    <location>
        <begin position="62"/>
        <end position="83"/>
    </location>
</feature>
<evidence type="ECO:0000256" key="5">
    <source>
        <dbReference type="ARBA" id="ARBA00023136"/>
    </source>
</evidence>
<evidence type="ECO:0000256" key="1">
    <source>
        <dbReference type="ARBA" id="ARBA00004141"/>
    </source>
</evidence>
<dbReference type="GO" id="GO:0016020">
    <property type="term" value="C:membrane"/>
    <property type="evidence" value="ECO:0007669"/>
    <property type="project" value="UniProtKB-SubCell"/>
</dbReference>
<feature type="transmembrane region" description="Helical" evidence="7">
    <location>
        <begin position="188"/>
        <end position="211"/>
    </location>
</feature>
<dbReference type="PROSITE" id="PS50850">
    <property type="entry name" value="MFS"/>
    <property type="match status" value="1"/>
</dbReference>
<dbReference type="PRINTS" id="PR01035">
    <property type="entry name" value="TCRTETA"/>
</dbReference>
<dbReference type="OrthoDB" id="419616at2759"/>
<protein>
    <recommendedName>
        <fullName evidence="8">Major facilitator superfamily (MFS) profile domain-containing protein</fullName>
    </recommendedName>
</protein>
<feature type="transmembrane region" description="Helical" evidence="7">
    <location>
        <begin position="131"/>
        <end position="149"/>
    </location>
</feature>
<evidence type="ECO:0000256" key="4">
    <source>
        <dbReference type="ARBA" id="ARBA00022989"/>
    </source>
</evidence>
<evidence type="ECO:0000259" key="8">
    <source>
        <dbReference type="PROSITE" id="PS50850"/>
    </source>
</evidence>
<dbReference type="GeneID" id="27314083"/>
<feature type="transmembrane region" description="Helical" evidence="7">
    <location>
        <begin position="231"/>
        <end position="253"/>
    </location>
</feature>
<dbReference type="RefSeq" id="XP_016212542.1">
    <property type="nucleotide sequence ID" value="XM_016359706.1"/>
</dbReference>
<dbReference type="InterPro" id="IPR011701">
    <property type="entry name" value="MFS"/>
</dbReference>
<feature type="transmembrane region" description="Helical" evidence="7">
    <location>
        <begin position="322"/>
        <end position="341"/>
    </location>
</feature>
<keyword evidence="10" id="KW-1185">Reference proteome</keyword>
<name>A0A0D2A7E6_9PEZI</name>